<evidence type="ECO:0000313" key="2">
    <source>
        <dbReference type="EMBL" id="KPJ10623.1"/>
    </source>
</evidence>
<organism evidence="2 3">
    <name type="scientific">Papilio machaon</name>
    <name type="common">Old World swallowtail butterfly</name>
    <dbReference type="NCBI Taxonomy" id="76193"/>
    <lineage>
        <taxon>Eukaryota</taxon>
        <taxon>Metazoa</taxon>
        <taxon>Ecdysozoa</taxon>
        <taxon>Arthropoda</taxon>
        <taxon>Hexapoda</taxon>
        <taxon>Insecta</taxon>
        <taxon>Pterygota</taxon>
        <taxon>Neoptera</taxon>
        <taxon>Endopterygota</taxon>
        <taxon>Lepidoptera</taxon>
        <taxon>Glossata</taxon>
        <taxon>Ditrysia</taxon>
        <taxon>Papilionoidea</taxon>
        <taxon>Papilionidae</taxon>
        <taxon>Papilioninae</taxon>
        <taxon>Papilio</taxon>
    </lineage>
</organism>
<sequence length="62" mass="7047">MSVRKRRPCKRTHTTEVSLRVESKESRRHIKRILPTCSGQCNLGRAKATTSGGKVQKKAREL</sequence>
<protein>
    <submittedName>
        <fullName evidence="2">Uncharacterized protein</fullName>
    </submittedName>
</protein>
<reference evidence="2 3" key="1">
    <citation type="journal article" date="2015" name="Nat. Commun.">
        <title>Outbred genome sequencing and CRISPR/Cas9 gene editing in butterflies.</title>
        <authorList>
            <person name="Li X."/>
            <person name="Fan D."/>
            <person name="Zhang W."/>
            <person name="Liu G."/>
            <person name="Zhang L."/>
            <person name="Zhao L."/>
            <person name="Fang X."/>
            <person name="Chen L."/>
            <person name="Dong Y."/>
            <person name="Chen Y."/>
            <person name="Ding Y."/>
            <person name="Zhao R."/>
            <person name="Feng M."/>
            <person name="Zhu Y."/>
            <person name="Feng Y."/>
            <person name="Jiang X."/>
            <person name="Zhu D."/>
            <person name="Xiang H."/>
            <person name="Feng X."/>
            <person name="Li S."/>
            <person name="Wang J."/>
            <person name="Zhang G."/>
            <person name="Kronforst M.R."/>
            <person name="Wang W."/>
        </authorList>
    </citation>
    <scope>NUCLEOTIDE SEQUENCE [LARGE SCALE GENOMIC DNA]</scope>
    <source>
        <strain evidence="2">Ya'a_city_454_Pm</strain>
        <tissue evidence="2">Whole body</tissue>
    </source>
</reference>
<proteinExistence type="predicted"/>
<evidence type="ECO:0000256" key="1">
    <source>
        <dbReference type="SAM" id="MobiDB-lite"/>
    </source>
</evidence>
<feature type="region of interest" description="Disordered" evidence="1">
    <location>
        <begin position="41"/>
        <end position="62"/>
    </location>
</feature>
<dbReference type="EMBL" id="KQ460940">
    <property type="protein sequence ID" value="KPJ10623.1"/>
    <property type="molecule type" value="Genomic_DNA"/>
</dbReference>
<dbReference type="Proteomes" id="UP000053240">
    <property type="component" value="Unassembled WGS sequence"/>
</dbReference>
<dbReference type="InParanoid" id="A0A0N1ICN7"/>
<dbReference type="AlphaFoldDB" id="A0A0N1ICN7"/>
<evidence type="ECO:0000313" key="3">
    <source>
        <dbReference type="Proteomes" id="UP000053240"/>
    </source>
</evidence>
<gene>
    <name evidence="2" type="ORF">RR48_04568</name>
</gene>
<accession>A0A0N1ICN7</accession>
<feature type="region of interest" description="Disordered" evidence="1">
    <location>
        <begin position="1"/>
        <end position="24"/>
    </location>
</feature>
<name>A0A0N1ICN7_PAPMA</name>
<feature type="compositionally biased region" description="Basic residues" evidence="1">
    <location>
        <begin position="1"/>
        <end position="12"/>
    </location>
</feature>
<keyword evidence="3" id="KW-1185">Reference proteome</keyword>